<protein>
    <submittedName>
        <fullName evidence="1">Uncharacterized protein</fullName>
    </submittedName>
</protein>
<evidence type="ECO:0000313" key="1">
    <source>
        <dbReference type="EMBL" id="TPP64617.1"/>
    </source>
</evidence>
<reference evidence="1 2" key="1">
    <citation type="submission" date="2019-04" db="EMBL/GenBank/DDBJ databases">
        <title>Annotation for the trematode Fasciola gigantica.</title>
        <authorList>
            <person name="Choi Y.-J."/>
        </authorList>
    </citation>
    <scope>NUCLEOTIDE SEQUENCE [LARGE SCALE GENOMIC DNA]</scope>
    <source>
        <strain evidence="1">Uganda_cow_1</strain>
    </source>
</reference>
<organism evidence="1 2">
    <name type="scientific">Fasciola gigantica</name>
    <name type="common">Giant liver fluke</name>
    <dbReference type="NCBI Taxonomy" id="46835"/>
    <lineage>
        <taxon>Eukaryota</taxon>
        <taxon>Metazoa</taxon>
        <taxon>Spiralia</taxon>
        <taxon>Lophotrochozoa</taxon>
        <taxon>Platyhelminthes</taxon>
        <taxon>Trematoda</taxon>
        <taxon>Digenea</taxon>
        <taxon>Plagiorchiida</taxon>
        <taxon>Echinostomata</taxon>
        <taxon>Echinostomatoidea</taxon>
        <taxon>Fasciolidae</taxon>
        <taxon>Fasciola</taxon>
    </lineage>
</organism>
<dbReference type="EMBL" id="SUNJ01004217">
    <property type="protein sequence ID" value="TPP64617.1"/>
    <property type="molecule type" value="Genomic_DNA"/>
</dbReference>
<dbReference type="AlphaFoldDB" id="A0A504Z262"/>
<dbReference type="Proteomes" id="UP000316759">
    <property type="component" value="Unassembled WGS sequence"/>
</dbReference>
<sequence length="36" mass="4448">MTRYYYRRPNGNDSISSNCVSPGKLIRHFWFFQRCF</sequence>
<proteinExistence type="predicted"/>
<keyword evidence="2" id="KW-1185">Reference proteome</keyword>
<gene>
    <name evidence="1" type="ORF">FGIG_10931</name>
</gene>
<accession>A0A504Z262</accession>
<comment type="caution">
    <text evidence="1">The sequence shown here is derived from an EMBL/GenBank/DDBJ whole genome shotgun (WGS) entry which is preliminary data.</text>
</comment>
<evidence type="ECO:0000313" key="2">
    <source>
        <dbReference type="Proteomes" id="UP000316759"/>
    </source>
</evidence>
<name>A0A504Z262_FASGI</name>